<dbReference type="InterPro" id="IPR036237">
    <property type="entry name" value="Xyl_isomerase-like_sf"/>
</dbReference>
<evidence type="ECO:0000259" key="1">
    <source>
        <dbReference type="Pfam" id="PF01261"/>
    </source>
</evidence>
<evidence type="ECO:0000313" key="2">
    <source>
        <dbReference type="EMBL" id="SEM50210.1"/>
    </source>
</evidence>
<dbReference type="EMBL" id="FOBS01000018">
    <property type="protein sequence ID" value="SEM50210.1"/>
    <property type="molecule type" value="Genomic_DNA"/>
</dbReference>
<gene>
    <name evidence="2" type="ORF">SAMN04489760_11862</name>
</gene>
<dbReference type="AlphaFoldDB" id="A0A1H7YVS2"/>
<feature type="domain" description="Xylose isomerase-like TIM barrel" evidence="1">
    <location>
        <begin position="42"/>
        <end position="237"/>
    </location>
</feature>
<dbReference type="SUPFAM" id="SSF51658">
    <property type="entry name" value="Xylose isomerase-like"/>
    <property type="match status" value="1"/>
</dbReference>
<protein>
    <submittedName>
        <fullName evidence="2">Sugar phosphate isomerase/epimerase</fullName>
    </submittedName>
</protein>
<dbReference type="Pfam" id="PF01261">
    <property type="entry name" value="AP_endonuc_2"/>
    <property type="match status" value="1"/>
</dbReference>
<dbReference type="Proteomes" id="UP000198744">
    <property type="component" value="Unassembled WGS sequence"/>
</dbReference>
<dbReference type="GO" id="GO:0016853">
    <property type="term" value="F:isomerase activity"/>
    <property type="evidence" value="ECO:0007669"/>
    <property type="project" value="UniProtKB-KW"/>
</dbReference>
<accession>A0A1H7YVS2</accession>
<dbReference type="InterPro" id="IPR013022">
    <property type="entry name" value="Xyl_isomerase-like_TIM-brl"/>
</dbReference>
<keyword evidence="2" id="KW-0413">Isomerase</keyword>
<evidence type="ECO:0000313" key="3">
    <source>
        <dbReference type="Proteomes" id="UP000198744"/>
    </source>
</evidence>
<keyword evidence="3" id="KW-1185">Reference proteome</keyword>
<dbReference type="Gene3D" id="3.20.20.150">
    <property type="entry name" value="Divalent-metal-dependent TIM barrel enzymes"/>
    <property type="match status" value="1"/>
</dbReference>
<dbReference type="STRING" id="43775.SAMN04489760_11862"/>
<organism evidence="2 3">
    <name type="scientific">Syntrophus gentianae</name>
    <dbReference type="NCBI Taxonomy" id="43775"/>
    <lineage>
        <taxon>Bacteria</taxon>
        <taxon>Pseudomonadati</taxon>
        <taxon>Thermodesulfobacteriota</taxon>
        <taxon>Syntrophia</taxon>
        <taxon>Syntrophales</taxon>
        <taxon>Syntrophaceae</taxon>
        <taxon>Syntrophus</taxon>
    </lineage>
</organism>
<dbReference type="OrthoDB" id="5470451at2"/>
<reference evidence="2 3" key="1">
    <citation type="submission" date="2016-10" db="EMBL/GenBank/DDBJ databases">
        <authorList>
            <person name="de Groot N.N."/>
        </authorList>
    </citation>
    <scope>NUCLEOTIDE SEQUENCE [LARGE SCALE GENOMIC DNA]</scope>
    <source>
        <strain evidence="2 3">DSM 8423</strain>
    </source>
</reference>
<proteinExistence type="predicted"/>
<sequence length="272" mass="30358">MQPRIALCNIFDQDVEPLAEFASRNNFSAIDWSIDPFLPESEFLSRMKRLEDFSLRYHCRFHGVDVAYADSRGDAALDLLTRTVDLVAETGGKHMTVHSGLGNPTGEGIDESRAIDNLSILVEHGNRQGVAVALENLTTPLTNDPLRFRRIVSESNAYVTIDIGHAHAVGDASSRKSIFDDYIFPHRDRILNAHIYHTELEGYGHVPPERLSDIDGRLDLLGTASFCDWWVIELTDPAEVLRTRDLLQIYLSALPRLPEAGKSGHPLFLVAA</sequence>
<dbReference type="RefSeq" id="WP_093883966.1">
    <property type="nucleotide sequence ID" value="NZ_FOBS01000018.1"/>
</dbReference>
<name>A0A1H7YVS2_9BACT</name>